<sequence length="649" mass="74181">MGTNKERIEQLEDGLHRMELGMADRLRQVEENLNRLSDVLLANPENPILGSITNREGNGGGRLVVSSKTAKLEFPRFSGDDPTEWFNRVNQFFEFQNTLEAHKVSLASYHLEGEANQWWQWIRRTFQEEGRVLSWTNFEDELWARFGPSECEDFDEALSRIRQVGSLRDYQREFEHLGNRVQGWTQRALIGTFMGGLRPDISDGIRMFKPQTLKEAISLARMKDDQLARQRRFGRLAPPTRVPLTLPPTQLATPSAPAAPVRRLSWEEMQRRRAQNLCFNCNDRFTAGHKCLGPRILLLEGYGDNDDLLCDEITEEQPAGQNHEGSPGPEITLHALMGWTVPKTMRIAARIGAHDVVVLIDSGSTHNFISERMANLLHLPVVPTEIFTVRVANGENLRCQGRFEEVQINLQGTIFSLTLYSLPLTGLDIVLGIQWLELLGSVVCDWRELTMEFMWENQTKKLVGIDGQHIQAASIEELTKEIRPSHAQFALCLQVAHTEPQNIHSSMREILQEFSDLFTEPSSLPPTREVDHSITLKEGTEPINVRPYRYAHYQKNEIEKQVQDMLQSGLVRPNTSPFSSPVLLVKKKDGNWRFCTDYRALNAATIKDRFPIPTVDDMLDELYGASYFTKLDLRAGYHQVLFTCLVIRF</sequence>
<dbReference type="PANTHER" id="PTHR15503">
    <property type="entry name" value="LDOC1 RELATED"/>
    <property type="match status" value="1"/>
</dbReference>
<name>A0ABY9DMT0_VITVI</name>
<dbReference type="SUPFAM" id="SSF50630">
    <property type="entry name" value="Acid proteases"/>
    <property type="match status" value="1"/>
</dbReference>
<evidence type="ECO:0000313" key="4">
    <source>
        <dbReference type="EMBL" id="WKA08917.1"/>
    </source>
</evidence>
<dbReference type="Pfam" id="PF03732">
    <property type="entry name" value="Retrotrans_gag"/>
    <property type="match status" value="1"/>
</dbReference>
<dbReference type="SUPFAM" id="SSF56672">
    <property type="entry name" value="DNA/RNA polymerases"/>
    <property type="match status" value="1"/>
</dbReference>
<feature type="region of interest" description="Disordered" evidence="1">
    <location>
        <begin position="238"/>
        <end position="258"/>
    </location>
</feature>
<accession>A0ABY9DMT0</accession>
<dbReference type="InterPro" id="IPR032567">
    <property type="entry name" value="RTL1-rel"/>
</dbReference>
<evidence type="ECO:0000313" key="5">
    <source>
        <dbReference type="Proteomes" id="UP001227230"/>
    </source>
</evidence>
<dbReference type="Gene3D" id="3.30.70.270">
    <property type="match status" value="1"/>
</dbReference>
<evidence type="ECO:0000259" key="3">
    <source>
        <dbReference type="Pfam" id="PF03732"/>
    </source>
</evidence>
<protein>
    <recommendedName>
        <fullName evidence="6">Transposon Ty3-I Gag-Pol polyprotein</fullName>
    </recommendedName>
</protein>
<dbReference type="Proteomes" id="UP001227230">
    <property type="component" value="Chromosome 17"/>
</dbReference>
<gene>
    <name evidence="4" type="ORF">VitviT2T_026599</name>
</gene>
<dbReference type="Gene3D" id="3.10.10.10">
    <property type="entry name" value="HIV Type 1 Reverse Transcriptase, subunit A, domain 1"/>
    <property type="match status" value="1"/>
</dbReference>
<dbReference type="InterPro" id="IPR005162">
    <property type="entry name" value="Retrotrans_gag_dom"/>
</dbReference>
<dbReference type="EMBL" id="CP126664">
    <property type="protein sequence ID" value="WKA08917.1"/>
    <property type="molecule type" value="Genomic_DNA"/>
</dbReference>
<evidence type="ECO:0000259" key="2">
    <source>
        <dbReference type="Pfam" id="PF00078"/>
    </source>
</evidence>
<dbReference type="InterPro" id="IPR043128">
    <property type="entry name" value="Rev_trsase/Diguanyl_cyclase"/>
</dbReference>
<dbReference type="PANTHER" id="PTHR15503:SF22">
    <property type="entry name" value="TRANSPOSON TY3-I GAG POLYPROTEIN"/>
    <property type="match status" value="1"/>
</dbReference>
<dbReference type="Pfam" id="PF00078">
    <property type="entry name" value="RVT_1"/>
    <property type="match status" value="1"/>
</dbReference>
<feature type="domain" description="Retrotransposon gag" evidence="3">
    <location>
        <begin position="106"/>
        <end position="199"/>
    </location>
</feature>
<proteinExistence type="predicted"/>
<evidence type="ECO:0008006" key="6">
    <source>
        <dbReference type="Google" id="ProtNLM"/>
    </source>
</evidence>
<feature type="domain" description="Reverse transcriptase" evidence="2">
    <location>
        <begin position="585"/>
        <end position="640"/>
    </location>
</feature>
<dbReference type="Gene3D" id="2.40.70.10">
    <property type="entry name" value="Acid Proteases"/>
    <property type="match status" value="1"/>
</dbReference>
<reference evidence="4 5" key="1">
    <citation type="journal article" date="2023" name="Hortic Res">
        <title>The complete reference genome for grapevine (Vitis vinifera L.) genetics and breeding.</title>
        <authorList>
            <person name="Shi X."/>
            <person name="Cao S."/>
            <person name="Wang X."/>
            <person name="Huang S."/>
            <person name="Wang Y."/>
            <person name="Liu Z."/>
            <person name="Liu W."/>
            <person name="Leng X."/>
            <person name="Peng Y."/>
            <person name="Wang N."/>
            <person name="Wang Y."/>
            <person name="Ma Z."/>
            <person name="Xu X."/>
            <person name="Zhang F."/>
            <person name="Xue H."/>
            <person name="Zhong H."/>
            <person name="Wang Y."/>
            <person name="Zhang K."/>
            <person name="Velt A."/>
            <person name="Avia K."/>
            <person name="Holtgrawe D."/>
            <person name="Grimplet J."/>
            <person name="Matus J.T."/>
            <person name="Ware D."/>
            <person name="Wu X."/>
            <person name="Wang H."/>
            <person name="Liu C."/>
            <person name="Fang Y."/>
            <person name="Rustenholz C."/>
            <person name="Cheng Z."/>
            <person name="Xiao H."/>
            <person name="Zhou Y."/>
        </authorList>
    </citation>
    <scope>NUCLEOTIDE SEQUENCE [LARGE SCALE GENOMIC DNA]</scope>
    <source>
        <strain evidence="5">cv. Pinot noir / PN40024</strain>
        <tissue evidence="4">Leaf</tissue>
    </source>
</reference>
<keyword evidence="5" id="KW-1185">Reference proteome</keyword>
<organism evidence="4 5">
    <name type="scientific">Vitis vinifera</name>
    <name type="common">Grape</name>
    <dbReference type="NCBI Taxonomy" id="29760"/>
    <lineage>
        <taxon>Eukaryota</taxon>
        <taxon>Viridiplantae</taxon>
        <taxon>Streptophyta</taxon>
        <taxon>Embryophyta</taxon>
        <taxon>Tracheophyta</taxon>
        <taxon>Spermatophyta</taxon>
        <taxon>Magnoliopsida</taxon>
        <taxon>eudicotyledons</taxon>
        <taxon>Gunneridae</taxon>
        <taxon>Pentapetalae</taxon>
        <taxon>rosids</taxon>
        <taxon>Vitales</taxon>
        <taxon>Vitaceae</taxon>
        <taxon>Viteae</taxon>
        <taxon>Vitis</taxon>
    </lineage>
</organism>
<dbReference type="InterPro" id="IPR000477">
    <property type="entry name" value="RT_dom"/>
</dbReference>
<evidence type="ECO:0000256" key="1">
    <source>
        <dbReference type="SAM" id="MobiDB-lite"/>
    </source>
</evidence>
<dbReference type="CDD" id="cd00303">
    <property type="entry name" value="retropepsin_like"/>
    <property type="match status" value="1"/>
</dbReference>
<dbReference type="InterPro" id="IPR043502">
    <property type="entry name" value="DNA/RNA_pol_sf"/>
</dbReference>
<dbReference type="CDD" id="cd01647">
    <property type="entry name" value="RT_LTR"/>
    <property type="match status" value="1"/>
</dbReference>
<dbReference type="Pfam" id="PF08284">
    <property type="entry name" value="RVP_2"/>
    <property type="match status" value="1"/>
</dbReference>
<dbReference type="InterPro" id="IPR021109">
    <property type="entry name" value="Peptidase_aspartic_dom_sf"/>
</dbReference>